<organism evidence="2 3">
    <name type="scientific">Candidatus Enterococcus murrayae</name>
    <dbReference type="NCBI Taxonomy" id="2815321"/>
    <lineage>
        <taxon>Bacteria</taxon>
        <taxon>Bacillati</taxon>
        <taxon>Bacillota</taxon>
        <taxon>Bacilli</taxon>
        <taxon>Lactobacillales</taxon>
        <taxon>Enterococcaceae</taxon>
        <taxon>Enterococcus</taxon>
    </lineage>
</organism>
<dbReference type="EMBL" id="JAFLVR010000015">
    <property type="protein sequence ID" value="MBO0452040.1"/>
    <property type="molecule type" value="Genomic_DNA"/>
</dbReference>
<evidence type="ECO:0000256" key="1">
    <source>
        <dbReference type="SAM" id="Phobius"/>
    </source>
</evidence>
<dbReference type="NCBIfam" id="TIGR04370">
    <property type="entry name" value="glyco_rpt_poly"/>
    <property type="match status" value="1"/>
</dbReference>
<feature type="transmembrane region" description="Helical" evidence="1">
    <location>
        <begin position="155"/>
        <end position="178"/>
    </location>
</feature>
<feature type="transmembrane region" description="Helical" evidence="1">
    <location>
        <begin position="29"/>
        <end position="46"/>
    </location>
</feature>
<sequence length="443" mass="50692">MIWFLLVLIIFLGIISLILNKGDFFSPSCIICLSYLFSTFCAILNIKKWGVSLHYNTLFVIVIGLATFIAIECISKKITVLPKNKISVQKNFFLDNSDVLFIPQTLILLISFISFLILIMLYQEISRLGGAPSISESIGNFRNATVLSSNEELQLTFSVTQLLKFSAAFGYVLLYFYINNSVIDKKNFKKISYLIPITIHVLQSLLTGGRLPLIRVIVSIVLMYYILHNLKNGWRISTGFTFLRRTIVTVLLFFIVFYFLKDFLGRSSQESFIDYITRYVGGSIEALDIFLNTSSARANNLFGQETFSGVYAMFSRFSSDNIDIVKSLPWVVSRTGYTIGNVYTAFRRYYSDFGYLGVIFCTGFISFVYSKVYSIIKMNLANNYKKFSVVIFLYTSFVYPLVTHAMEDIFYITLITIGTMIQFVLFIGVYIIMIKISEKYFIA</sequence>
<feature type="transmembrane region" description="Helical" evidence="1">
    <location>
        <begin position="409"/>
        <end position="433"/>
    </location>
</feature>
<proteinExistence type="predicted"/>
<evidence type="ECO:0000313" key="3">
    <source>
        <dbReference type="Proteomes" id="UP000664495"/>
    </source>
</evidence>
<keyword evidence="1" id="KW-0472">Membrane</keyword>
<feature type="transmembrane region" description="Helical" evidence="1">
    <location>
        <begin position="58"/>
        <end position="78"/>
    </location>
</feature>
<keyword evidence="1" id="KW-0812">Transmembrane</keyword>
<feature type="transmembrane region" description="Helical" evidence="1">
    <location>
        <begin position="99"/>
        <end position="122"/>
    </location>
</feature>
<evidence type="ECO:0000313" key="2">
    <source>
        <dbReference type="EMBL" id="MBO0452040.1"/>
    </source>
</evidence>
<gene>
    <name evidence="2" type="ORF">JZO85_07155</name>
</gene>
<dbReference type="RefSeq" id="WP_207107817.1">
    <property type="nucleotide sequence ID" value="NZ_JAFLVR010000015.1"/>
</dbReference>
<protein>
    <submittedName>
        <fullName evidence="2">Oligosaccharide repeat unit polymerase</fullName>
    </submittedName>
</protein>
<keyword evidence="1" id="KW-1133">Transmembrane helix</keyword>
<accession>A0ABS3HGK2</accession>
<comment type="caution">
    <text evidence="2">The sequence shown here is derived from an EMBL/GenBank/DDBJ whole genome shotgun (WGS) entry which is preliminary data.</text>
</comment>
<keyword evidence="3" id="KW-1185">Reference proteome</keyword>
<feature type="transmembrane region" description="Helical" evidence="1">
    <location>
        <begin position="242"/>
        <end position="260"/>
    </location>
</feature>
<name>A0ABS3HGK2_9ENTE</name>
<dbReference type="Proteomes" id="UP000664495">
    <property type="component" value="Unassembled WGS sequence"/>
</dbReference>
<feature type="transmembrane region" description="Helical" evidence="1">
    <location>
        <begin position="353"/>
        <end position="372"/>
    </location>
</feature>
<reference evidence="2 3" key="1">
    <citation type="submission" date="2021-03" db="EMBL/GenBank/DDBJ databases">
        <title>Enterococcal diversity collection.</title>
        <authorList>
            <person name="Gilmore M.S."/>
            <person name="Schwartzman J."/>
            <person name="Van Tyne D."/>
            <person name="Martin M."/>
            <person name="Earl A.M."/>
            <person name="Manson A.L."/>
            <person name="Straub T."/>
            <person name="Salamzade R."/>
            <person name="Saavedra J."/>
            <person name="Lebreton F."/>
            <person name="Prichula J."/>
            <person name="Schaufler K."/>
            <person name="Gaca A."/>
            <person name="Sgardioli B."/>
            <person name="Wagenaar J."/>
            <person name="Strong T."/>
        </authorList>
    </citation>
    <scope>NUCLEOTIDE SEQUENCE [LARGE SCALE GENOMIC DNA]</scope>
    <source>
        <strain evidence="2 3">MJM16</strain>
    </source>
</reference>
<feature type="transmembrane region" description="Helical" evidence="1">
    <location>
        <begin position="384"/>
        <end position="403"/>
    </location>
</feature>
<feature type="transmembrane region" description="Helical" evidence="1">
    <location>
        <begin position="212"/>
        <end position="230"/>
    </location>
</feature>
<feature type="transmembrane region" description="Helical" evidence="1">
    <location>
        <begin position="6"/>
        <end position="22"/>
    </location>
</feature>